<keyword evidence="2" id="KW-0408">Iron</keyword>
<accession>A0ABX8U3Z4</accession>
<keyword evidence="6" id="KW-1185">Reference proteome</keyword>
<dbReference type="InterPro" id="IPR017896">
    <property type="entry name" value="4Fe4S_Fe-S-bd"/>
</dbReference>
<dbReference type="Proteomes" id="UP000824681">
    <property type="component" value="Chromosome"/>
</dbReference>
<reference evidence="5 6" key="1">
    <citation type="journal article" date="2021" name="ACS Chem. Biol.">
        <title>Genomic-Led Discovery of a Novel Glycopeptide Antibiotic by Nonomuraea coxensis DSM 45129.</title>
        <authorList>
            <person name="Yushchuk O."/>
            <person name="Vior N.M."/>
            <person name="Andreo-Vidal A."/>
            <person name="Berini F."/>
            <person name="Ruckert C."/>
            <person name="Busche T."/>
            <person name="Binda E."/>
            <person name="Kalinowski J."/>
            <person name="Truman A.W."/>
            <person name="Marinelli F."/>
        </authorList>
    </citation>
    <scope>NUCLEOTIDE SEQUENCE [LARGE SCALE GENOMIC DNA]</scope>
    <source>
        <strain evidence="5 6">DSM 45129</strain>
    </source>
</reference>
<dbReference type="Pfam" id="PF17179">
    <property type="entry name" value="Fer4_22"/>
    <property type="match status" value="1"/>
</dbReference>
<dbReference type="PROSITE" id="PS00198">
    <property type="entry name" value="4FE4S_FER_1"/>
    <property type="match status" value="1"/>
</dbReference>
<evidence type="ECO:0000256" key="2">
    <source>
        <dbReference type="ARBA" id="ARBA00023004"/>
    </source>
</evidence>
<feature type="domain" description="4Fe-4S ferredoxin-type" evidence="4">
    <location>
        <begin position="330"/>
        <end position="361"/>
    </location>
</feature>
<evidence type="ECO:0000259" key="4">
    <source>
        <dbReference type="PROSITE" id="PS51379"/>
    </source>
</evidence>
<dbReference type="EMBL" id="CP068985">
    <property type="protein sequence ID" value="QYC41844.1"/>
    <property type="molecule type" value="Genomic_DNA"/>
</dbReference>
<feature type="domain" description="4Fe-4S ferredoxin-type" evidence="4">
    <location>
        <begin position="252"/>
        <end position="284"/>
    </location>
</feature>
<evidence type="ECO:0000313" key="5">
    <source>
        <dbReference type="EMBL" id="QYC41844.1"/>
    </source>
</evidence>
<dbReference type="PROSITE" id="PS51379">
    <property type="entry name" value="4FE4S_FER_2"/>
    <property type="match status" value="2"/>
</dbReference>
<organism evidence="5 6">
    <name type="scientific">Nonomuraea coxensis DSM 45129</name>
    <dbReference type="NCBI Taxonomy" id="1122611"/>
    <lineage>
        <taxon>Bacteria</taxon>
        <taxon>Bacillati</taxon>
        <taxon>Actinomycetota</taxon>
        <taxon>Actinomycetes</taxon>
        <taxon>Streptosporangiales</taxon>
        <taxon>Streptosporangiaceae</taxon>
        <taxon>Nonomuraea</taxon>
    </lineage>
</organism>
<evidence type="ECO:0000313" key="6">
    <source>
        <dbReference type="Proteomes" id="UP000824681"/>
    </source>
</evidence>
<name>A0ABX8U3Z4_9ACTN</name>
<dbReference type="PANTHER" id="PTHR40447">
    <property type="entry name" value="ANAEROBIC SULFITE REDUCTASE SUBUNIT A"/>
    <property type="match status" value="1"/>
</dbReference>
<dbReference type="SUPFAM" id="SSF46548">
    <property type="entry name" value="alpha-helical ferredoxin"/>
    <property type="match status" value="1"/>
</dbReference>
<protein>
    <submittedName>
        <fullName evidence="5">Anaerobic sulfite reductase subunit A</fullName>
    </submittedName>
</protein>
<keyword evidence="3" id="KW-0411">Iron-sulfur</keyword>
<dbReference type="InterPro" id="IPR017900">
    <property type="entry name" value="4Fe4S_Fe_S_CS"/>
</dbReference>
<proteinExistence type="predicted"/>
<dbReference type="PANTHER" id="PTHR40447:SF1">
    <property type="entry name" value="ANAEROBIC SULFITE REDUCTASE SUBUNIT A"/>
    <property type="match status" value="1"/>
</dbReference>
<dbReference type="RefSeq" id="WP_051112558.1">
    <property type="nucleotide sequence ID" value="NZ_CP068985.1"/>
</dbReference>
<gene>
    <name evidence="5" type="primary">asrA</name>
    <name evidence="5" type="ORF">Nocox_21190</name>
</gene>
<sequence>MRTCPHGVEDGGEAAVLDDLDPLVGALRERGFAVVGPVARDGVIRFAELGSAADLPRGLADEQAPGFYRLHERGELVFGFAASPDAVKRYTHPPRSVLFRMRGGVPEKVPPRAGKVALLGVRACDLAALAVQDRVFLGGRHPDEAYRERREALFLIAVTCAAPGGTCFCASMGTGPRPTSGFDVALTELTGPHRFLAEAGSERGAELLAALPSRPAGDADRAAAREVGAAAARMGRRVDLDGVRERLIERRESPLWDEIASRCLTCAACTMVCPTCFCVTVEDGVDLADGTAERAERWDSCFTLGFSELGGAPLRSSGAARYRQWLSHKFSTWVDQFGTYGCVGCGRCVTWCPAGIDITEELERLR</sequence>
<evidence type="ECO:0000256" key="1">
    <source>
        <dbReference type="ARBA" id="ARBA00022723"/>
    </source>
</evidence>
<evidence type="ECO:0000256" key="3">
    <source>
        <dbReference type="ARBA" id="ARBA00023014"/>
    </source>
</evidence>
<keyword evidence="1" id="KW-0479">Metal-binding</keyword>